<dbReference type="eggNOG" id="COG0542">
    <property type="taxonomic scope" value="Bacteria"/>
</dbReference>
<dbReference type="SUPFAM" id="SSF52540">
    <property type="entry name" value="P-loop containing nucleoside triphosphate hydrolases"/>
    <property type="match status" value="2"/>
</dbReference>
<dbReference type="GO" id="GO:0034605">
    <property type="term" value="P:cellular response to heat"/>
    <property type="evidence" value="ECO:0000318"/>
    <property type="project" value="GO_Central"/>
</dbReference>
<keyword evidence="2" id="KW-0547">Nucleotide-binding</keyword>
<evidence type="ECO:0000313" key="6">
    <source>
        <dbReference type="Proteomes" id="UP000000557"/>
    </source>
</evidence>
<dbReference type="EMBL" id="BA000045">
    <property type="protein sequence ID" value="BAC90424.1"/>
    <property type="molecule type" value="Genomic_DNA"/>
</dbReference>
<evidence type="ECO:0000313" key="5">
    <source>
        <dbReference type="EMBL" id="BAC90424.1"/>
    </source>
</evidence>
<dbReference type="PANTHER" id="PTHR11638:SF18">
    <property type="entry name" value="HEAT SHOCK PROTEIN 104"/>
    <property type="match status" value="1"/>
</dbReference>
<proteinExistence type="predicted"/>
<dbReference type="Proteomes" id="UP000000557">
    <property type="component" value="Chromosome"/>
</dbReference>
<evidence type="ECO:0000256" key="1">
    <source>
        <dbReference type="ARBA" id="ARBA00022737"/>
    </source>
</evidence>
<dbReference type="RefSeq" id="WP_011142478.1">
    <property type="nucleotide sequence ID" value="NC_005125.1"/>
</dbReference>
<dbReference type="SMART" id="SM00382">
    <property type="entry name" value="AAA"/>
    <property type="match status" value="1"/>
</dbReference>
<dbReference type="GO" id="GO:0016887">
    <property type="term" value="F:ATP hydrolysis activity"/>
    <property type="evidence" value="ECO:0000318"/>
    <property type="project" value="GO_Central"/>
</dbReference>
<evidence type="ECO:0000259" key="4">
    <source>
        <dbReference type="SMART" id="SM00382"/>
    </source>
</evidence>
<dbReference type="GO" id="GO:0005524">
    <property type="term" value="F:ATP binding"/>
    <property type="evidence" value="ECO:0007669"/>
    <property type="project" value="UniProtKB-KW"/>
</dbReference>
<feature type="domain" description="AAA+ ATPase" evidence="4">
    <location>
        <begin position="184"/>
        <end position="328"/>
    </location>
</feature>
<dbReference type="Gene3D" id="3.40.50.300">
    <property type="entry name" value="P-loop containing nucleotide triphosphate hydrolases"/>
    <property type="match status" value="2"/>
</dbReference>
<dbReference type="InterPro" id="IPR003959">
    <property type="entry name" value="ATPase_AAA_core"/>
</dbReference>
<dbReference type="EnsemblBacteria" id="BAC90424">
    <property type="protein sequence ID" value="BAC90424"/>
    <property type="gene ID" value="BAC90424"/>
</dbReference>
<dbReference type="Gene3D" id="1.10.8.60">
    <property type="match status" value="1"/>
</dbReference>
<dbReference type="InterPro" id="IPR003593">
    <property type="entry name" value="AAA+_ATPase"/>
</dbReference>
<gene>
    <name evidence="5" type="primary">clpC</name>
</gene>
<evidence type="ECO:0000256" key="3">
    <source>
        <dbReference type="ARBA" id="ARBA00022840"/>
    </source>
</evidence>
<dbReference type="InterPro" id="IPR027417">
    <property type="entry name" value="P-loop_NTPase"/>
</dbReference>
<dbReference type="InterPro" id="IPR041546">
    <property type="entry name" value="ClpA/ClpB_AAA_lid"/>
</dbReference>
<dbReference type="GO" id="GO:0008233">
    <property type="term" value="F:peptidase activity"/>
    <property type="evidence" value="ECO:0007669"/>
    <property type="project" value="UniProtKB-KW"/>
</dbReference>
<dbReference type="KEGG" id="gvi:gll2483"/>
<dbReference type="CDD" id="cd00009">
    <property type="entry name" value="AAA"/>
    <property type="match status" value="1"/>
</dbReference>
<dbReference type="STRING" id="251221.gene:10759982"/>
<dbReference type="InParanoid" id="Q7NHQ2"/>
<name>Q7NHQ2_GLOVI</name>
<keyword evidence="3 5" id="KW-0067">ATP-binding</keyword>
<dbReference type="AlphaFoldDB" id="Q7NHQ2"/>
<organism evidence="5 6">
    <name type="scientific">Gloeobacter violaceus (strain ATCC 29082 / PCC 7421)</name>
    <dbReference type="NCBI Taxonomy" id="251221"/>
    <lineage>
        <taxon>Bacteria</taxon>
        <taxon>Bacillati</taxon>
        <taxon>Cyanobacteriota</taxon>
        <taxon>Cyanophyceae</taxon>
        <taxon>Gloeobacterales</taxon>
        <taxon>Gloeobacteraceae</taxon>
        <taxon>Gloeobacter</taxon>
    </lineage>
</organism>
<sequence>MASGEATGGGLLPGAKRLVELAQQKQQLSGQPHLQGAHWLLALLERHGAMVETMVGGLDAASLAGQWQSRLAPGAAETPLESTEVLELARANAEARGQNRISERDMAAVILARCGYRPAETDLLIAIETTAAPPGYRPRARKPTPMLERFGRDLTREAQQGQLSAFVGREEEVQLVIETLCRRTKRNPLLVGPAGVGKTAIVEGLAQRLVASQVPAVLAGARLFAVQPSTLVAGTSVVGELENRFKALLKEASQDGVLLFIDEVHSVVGAGGRAGTDDVASLLKPALARGEIACIAATTDDEFRRYIEPDAALERRFQPIRIQELNAEQTLAVLRALAHELGQLRGVQVGEAALSWLVDFAAQFLPNRRFPDKAIDLLEQCVAFAVARDKGAVDLSDATAVARRMVGMPVAVAERLTALRRELPGRVALVEEDIQALVGRLNVTLRSLDLRPARPNAALLLVDRAAALGEALGGALAELLFGSAERVIAIDFGSFTSPADLSMLLGAPPGYVGYADTLPIHRLAQMPWCVLRCDNVHACHPQIREVLAQALESGFFTDAHGKRAYLSDAVVLITAEVALASQRSLGFAGERPAADSESPGVIQSASAVLGAGFVGRCDLVFAAAAGVDAAQQRWLRERLLADLSARYRRQGLELHWDDSLVQWLADQHTSRSGPRDWERLVDERLSPALIEYLPPGEQVRSLVVRFEAGTIRTNDYQPEDPQRHDGI</sequence>
<dbReference type="GO" id="GO:0005737">
    <property type="term" value="C:cytoplasm"/>
    <property type="evidence" value="ECO:0000318"/>
    <property type="project" value="GO_Central"/>
</dbReference>
<keyword evidence="6" id="KW-1185">Reference proteome</keyword>
<dbReference type="PhylomeDB" id="Q7NHQ2"/>
<reference evidence="5 6" key="2">
    <citation type="journal article" date="2003" name="DNA Res.">
        <title>Complete genome structure of Gloeobacter violaceus PCC 7421, a cyanobacterium that lacks thylakoids (supplement).</title>
        <authorList>
            <person name="Nakamura Y."/>
            <person name="Kaneko T."/>
            <person name="Sato S."/>
            <person name="Mimuro M."/>
            <person name="Miyashita H."/>
            <person name="Tsuchiya T."/>
            <person name="Sasamoto S."/>
            <person name="Watanabe A."/>
            <person name="Kawashima K."/>
            <person name="Kishida Y."/>
            <person name="Kiyokawa C."/>
            <person name="Kohara M."/>
            <person name="Matsumoto M."/>
            <person name="Matsuno A."/>
            <person name="Nakazaki N."/>
            <person name="Shimpo S."/>
            <person name="Takeuchi C."/>
            <person name="Yamada M."/>
            <person name="Tabata S."/>
        </authorList>
    </citation>
    <scope>NUCLEOTIDE SEQUENCE [LARGE SCALE GENOMIC DNA]</scope>
    <source>
        <strain evidence="6">ATCC 29082 / PCC 7421</strain>
    </source>
</reference>
<keyword evidence="5" id="KW-0645">Protease</keyword>
<dbReference type="Pfam" id="PF00004">
    <property type="entry name" value="AAA"/>
    <property type="match status" value="1"/>
</dbReference>
<keyword evidence="1" id="KW-0677">Repeat</keyword>
<dbReference type="OrthoDB" id="9803641at2"/>
<evidence type="ECO:0000256" key="2">
    <source>
        <dbReference type="ARBA" id="ARBA00022741"/>
    </source>
</evidence>
<protein>
    <submittedName>
        <fullName evidence="5">ATP-dependent protease ATP-binding subunit</fullName>
    </submittedName>
</protein>
<accession>Q7NHQ2</accession>
<keyword evidence="5" id="KW-0378">Hydrolase</keyword>
<dbReference type="PANTHER" id="PTHR11638">
    <property type="entry name" value="ATP-DEPENDENT CLP PROTEASE"/>
    <property type="match status" value="1"/>
</dbReference>
<dbReference type="Pfam" id="PF17871">
    <property type="entry name" value="AAA_lid_9"/>
    <property type="match status" value="1"/>
</dbReference>
<dbReference type="Pfam" id="PF07724">
    <property type="entry name" value="AAA_2"/>
    <property type="match status" value="1"/>
</dbReference>
<dbReference type="GO" id="GO:0006508">
    <property type="term" value="P:proteolysis"/>
    <property type="evidence" value="ECO:0007669"/>
    <property type="project" value="UniProtKB-KW"/>
</dbReference>
<dbReference type="HOGENOM" id="CLU_005070_4_1_3"/>
<reference evidence="5 6" key="1">
    <citation type="journal article" date="2003" name="DNA Res.">
        <title>Complete genome structure of Gloeobacter violaceus PCC 7421, a cyanobacterium that lacks thylakoids.</title>
        <authorList>
            <person name="Nakamura Y."/>
            <person name="Kaneko T."/>
            <person name="Sato S."/>
            <person name="Mimuro M."/>
            <person name="Miyashita H."/>
            <person name="Tsuchiya T."/>
            <person name="Sasamoto S."/>
            <person name="Watanabe A."/>
            <person name="Kawashima K."/>
            <person name="Kishida Y."/>
            <person name="Kiyokawa C."/>
            <person name="Kohara M."/>
            <person name="Matsumoto M."/>
            <person name="Matsuno A."/>
            <person name="Nakazaki N."/>
            <person name="Shimpo S."/>
            <person name="Takeuchi C."/>
            <person name="Yamada M."/>
            <person name="Tabata S."/>
        </authorList>
    </citation>
    <scope>NUCLEOTIDE SEQUENCE [LARGE SCALE GENOMIC DNA]</scope>
    <source>
        <strain evidence="6">ATCC 29082 / PCC 7421</strain>
    </source>
</reference>
<dbReference type="InterPro" id="IPR050130">
    <property type="entry name" value="ClpA_ClpB"/>
</dbReference>